<dbReference type="Proteomes" id="UP000024635">
    <property type="component" value="Unassembled WGS sequence"/>
</dbReference>
<keyword evidence="1" id="KW-1133">Transmembrane helix</keyword>
<accession>A0A016T337</accession>
<gene>
    <name evidence="2" type="primary">Acey_s0143.g2377</name>
    <name evidence="2" type="ORF">Y032_0143g2377</name>
</gene>
<proteinExistence type="predicted"/>
<comment type="caution">
    <text evidence="2">The sequence shown here is derived from an EMBL/GenBank/DDBJ whole genome shotgun (WGS) entry which is preliminary data.</text>
</comment>
<organism evidence="2 3">
    <name type="scientific">Ancylostoma ceylanicum</name>
    <dbReference type="NCBI Taxonomy" id="53326"/>
    <lineage>
        <taxon>Eukaryota</taxon>
        <taxon>Metazoa</taxon>
        <taxon>Ecdysozoa</taxon>
        <taxon>Nematoda</taxon>
        <taxon>Chromadorea</taxon>
        <taxon>Rhabditida</taxon>
        <taxon>Rhabditina</taxon>
        <taxon>Rhabditomorpha</taxon>
        <taxon>Strongyloidea</taxon>
        <taxon>Ancylostomatidae</taxon>
        <taxon>Ancylostomatinae</taxon>
        <taxon>Ancylostoma</taxon>
    </lineage>
</organism>
<reference evidence="3" key="1">
    <citation type="journal article" date="2015" name="Nat. Genet.">
        <title>The genome and transcriptome of the zoonotic hookworm Ancylostoma ceylanicum identify infection-specific gene families.</title>
        <authorList>
            <person name="Schwarz E.M."/>
            <person name="Hu Y."/>
            <person name="Antoshechkin I."/>
            <person name="Miller M.M."/>
            <person name="Sternberg P.W."/>
            <person name="Aroian R.V."/>
        </authorList>
    </citation>
    <scope>NUCLEOTIDE SEQUENCE</scope>
    <source>
        <strain evidence="3">HY135</strain>
    </source>
</reference>
<evidence type="ECO:0000256" key="1">
    <source>
        <dbReference type="SAM" id="Phobius"/>
    </source>
</evidence>
<dbReference type="AlphaFoldDB" id="A0A016T337"/>
<keyword evidence="3" id="KW-1185">Reference proteome</keyword>
<protein>
    <submittedName>
        <fullName evidence="2">Uncharacterized protein</fullName>
    </submittedName>
</protein>
<keyword evidence="1" id="KW-0812">Transmembrane</keyword>
<evidence type="ECO:0000313" key="2">
    <source>
        <dbReference type="EMBL" id="EYB97087.1"/>
    </source>
</evidence>
<sequence length="140" mass="16440">MEQVLVELDLAKLWEFRWTVRKGSFRVLKITYAVYRNLWTVWMLAAVLVEFLVVVTFQRNQRNKCKQLGSTISWKGDVMEHVAIRQGYTPCRVQLLALRSWRWRLPTPVNDSTGNRHSRQSICTFVTAVSEWAKLAIADR</sequence>
<name>A0A016T337_9BILA</name>
<keyword evidence="1" id="KW-0472">Membrane</keyword>
<feature type="transmembrane region" description="Helical" evidence="1">
    <location>
        <begin position="39"/>
        <end position="57"/>
    </location>
</feature>
<dbReference type="EMBL" id="JARK01001479">
    <property type="protein sequence ID" value="EYB97087.1"/>
    <property type="molecule type" value="Genomic_DNA"/>
</dbReference>
<evidence type="ECO:0000313" key="3">
    <source>
        <dbReference type="Proteomes" id="UP000024635"/>
    </source>
</evidence>